<dbReference type="AlphaFoldDB" id="A0A1K2ISL1"/>
<proteinExistence type="predicted"/>
<protein>
    <submittedName>
        <fullName evidence="1">Trypsin-like peptidase domain-containing protein</fullName>
    </submittedName>
</protein>
<keyword evidence="2" id="KW-1185">Reference proteome</keyword>
<dbReference type="SUPFAM" id="SSF50494">
    <property type="entry name" value="Trypsin-like serine proteases"/>
    <property type="match status" value="1"/>
</dbReference>
<dbReference type="Pfam" id="PF13365">
    <property type="entry name" value="Trypsin_2"/>
    <property type="match status" value="1"/>
</dbReference>
<name>A0A1K2ISL1_9FLAO</name>
<evidence type="ECO:0000313" key="1">
    <source>
        <dbReference type="EMBL" id="SFZ95242.1"/>
    </source>
</evidence>
<dbReference type="InterPro" id="IPR009003">
    <property type="entry name" value="Peptidase_S1_PA"/>
</dbReference>
<dbReference type="Gene3D" id="2.40.10.10">
    <property type="entry name" value="Trypsin-like serine proteases"/>
    <property type="match status" value="2"/>
</dbReference>
<dbReference type="RefSeq" id="WP_072403800.1">
    <property type="nucleotide sequence ID" value="NZ_FPKV01000019.1"/>
</dbReference>
<dbReference type="OrthoDB" id="4696264at2"/>
<organism evidence="1 2">
    <name type="scientific">Flaviramulus basaltis</name>
    <dbReference type="NCBI Taxonomy" id="369401"/>
    <lineage>
        <taxon>Bacteria</taxon>
        <taxon>Pseudomonadati</taxon>
        <taxon>Bacteroidota</taxon>
        <taxon>Flavobacteriia</taxon>
        <taxon>Flavobacteriales</taxon>
        <taxon>Flavobacteriaceae</taxon>
        <taxon>Flaviramulus</taxon>
    </lineage>
</organism>
<gene>
    <name evidence="1" type="ORF">SAMN05428642_1191</name>
</gene>
<dbReference type="InterPro" id="IPR043504">
    <property type="entry name" value="Peptidase_S1_PA_chymotrypsin"/>
</dbReference>
<dbReference type="EMBL" id="FPKV01000019">
    <property type="protein sequence ID" value="SFZ95242.1"/>
    <property type="molecule type" value="Genomic_DNA"/>
</dbReference>
<reference evidence="1 2" key="1">
    <citation type="submission" date="2016-10" db="EMBL/GenBank/DDBJ databases">
        <authorList>
            <person name="de Groot N.N."/>
        </authorList>
    </citation>
    <scope>NUCLEOTIDE SEQUENCE [LARGE SCALE GENOMIC DNA]</scope>
    <source>
        <strain evidence="1 2">DSM 18180</strain>
    </source>
</reference>
<accession>A0A1K2ISL1</accession>
<sequence length="274" mass="31341">MQTRNVLPEDNLYYSVLLSLDEGKSYGSGFRLKYKNHNYLITARHVLFKENLEIRAKNLIMTCQNANNIEEPMMLGIDLEKAFCKYDKVNDVAIIKLGEFKKLYDKEAPLKTDKTKHKRPSVLIGESYLSEISMPNNLRLVSLDKEATRGIDQIRIGNDVFLMGYPTSLGMRRNEDFDSSKPLLRKGIIAGVHKNKNTFIIDCPTYFGNSGGPIVEYGEDDYYRIIGIVSKYIPFVTKWHSSREQITNTELTNSGYTVCVPIQAAFDLIDRETK</sequence>
<evidence type="ECO:0000313" key="2">
    <source>
        <dbReference type="Proteomes" id="UP000182544"/>
    </source>
</evidence>
<dbReference type="Proteomes" id="UP000182544">
    <property type="component" value="Unassembled WGS sequence"/>
</dbReference>